<dbReference type="Pfam" id="PF14964">
    <property type="entry name" value="INTS15"/>
    <property type="match status" value="1"/>
</dbReference>
<dbReference type="InterPro" id="IPR027844">
    <property type="entry name" value="INTS15"/>
</dbReference>
<organism evidence="1 2">
    <name type="scientific">Holothuria leucospilota</name>
    <name type="common">Black long sea cucumber</name>
    <name type="synonym">Mertensiothuria leucospilota</name>
    <dbReference type="NCBI Taxonomy" id="206669"/>
    <lineage>
        <taxon>Eukaryota</taxon>
        <taxon>Metazoa</taxon>
        <taxon>Echinodermata</taxon>
        <taxon>Eleutherozoa</taxon>
        <taxon>Echinozoa</taxon>
        <taxon>Holothuroidea</taxon>
        <taxon>Aspidochirotacea</taxon>
        <taxon>Aspidochirotida</taxon>
        <taxon>Holothuriidae</taxon>
        <taxon>Holothuria</taxon>
    </lineage>
</organism>
<dbReference type="AlphaFoldDB" id="A0A9Q1C279"/>
<protein>
    <submittedName>
        <fullName evidence="1">Uncharacterized protein</fullName>
    </submittedName>
</protein>
<evidence type="ECO:0000313" key="2">
    <source>
        <dbReference type="Proteomes" id="UP001152320"/>
    </source>
</evidence>
<name>A0A9Q1C279_HOLLE</name>
<accession>A0A9Q1C279</accession>
<evidence type="ECO:0000313" key="1">
    <source>
        <dbReference type="EMBL" id="KAJ8036769.1"/>
    </source>
</evidence>
<proteinExistence type="predicted"/>
<dbReference type="OrthoDB" id="5861309at2759"/>
<dbReference type="PANTHER" id="PTHR14540">
    <property type="entry name" value="INTEGRATOR COMPLEX SUBUNIT 15"/>
    <property type="match status" value="1"/>
</dbReference>
<dbReference type="Proteomes" id="UP001152320">
    <property type="component" value="Chromosome 8"/>
</dbReference>
<dbReference type="PANTHER" id="PTHR14540:SF2">
    <property type="entry name" value="INTEGRATOR COMPLEX SUBUNIT 15"/>
    <property type="match status" value="1"/>
</dbReference>
<keyword evidence="2" id="KW-1185">Reference proteome</keyword>
<comment type="caution">
    <text evidence="1">The sequence shown here is derived from an EMBL/GenBank/DDBJ whole genome shotgun (WGS) entry which is preliminary data.</text>
</comment>
<sequence>MMDGFQKKQMLAGISDLTETVCLWYSDVPQRLQDIVLLLSQQGFPHATRVVLNWLGEYFDHCKNYPTGKFPNKHQVLFLIDSFVFFKTDQVQVQLTLSRELHLLEEICKHFRGHTSQASKYLTFEALFGGRSNPSDNVEEHRQKILHKVVSLALSLQWSEVLECAAVWLHSQNLSPSAIGLTESILLDFCDLLPNASGALQKLSDVCPQFLNQLLPPVFSLFCDKGYKDEHFPPSLSVFVKIAAEWLSKEPSLCLRHVISPLKQNATFHKITMKEKTHPPIGPVGHLLLFCILHPLWTLRSPTETGREDSLTVSKLFFYIIQAVMMFPRVQQEADRVYIISRHDINTITAEIKRILRHVDPSASEVELSLDRLAEAIQIGNASKQLEMTLEEMEDICEEMPQCRLLDIVLRTASEEHPTTSRVMQEVVM</sequence>
<dbReference type="EMBL" id="JAIZAY010000008">
    <property type="protein sequence ID" value="KAJ8036769.1"/>
    <property type="molecule type" value="Genomic_DNA"/>
</dbReference>
<reference evidence="1" key="1">
    <citation type="submission" date="2021-10" db="EMBL/GenBank/DDBJ databases">
        <title>Tropical sea cucumber genome reveals ecological adaptation and Cuvierian tubules defense mechanism.</title>
        <authorList>
            <person name="Chen T."/>
        </authorList>
    </citation>
    <scope>NUCLEOTIDE SEQUENCE</scope>
    <source>
        <strain evidence="1">Nanhai2018</strain>
        <tissue evidence="1">Muscle</tissue>
    </source>
</reference>
<gene>
    <name evidence="1" type="ORF">HOLleu_17403</name>
</gene>